<dbReference type="GO" id="GO:0010181">
    <property type="term" value="F:FMN binding"/>
    <property type="evidence" value="ECO:0007669"/>
    <property type="project" value="InterPro"/>
</dbReference>
<feature type="binding site" evidence="5">
    <location>
        <begin position="66"/>
        <end position="71"/>
    </location>
    <ligand>
        <name>FMN</name>
        <dbReference type="ChEBI" id="CHEBI:58210"/>
    </ligand>
</feature>
<keyword evidence="4" id="KW-0560">Oxidoreductase</keyword>
<dbReference type="InterPro" id="IPR012349">
    <property type="entry name" value="Split_barrel_FMN-bd"/>
</dbReference>
<dbReference type="GO" id="GO:0004733">
    <property type="term" value="F:pyridoxamine phosphate oxidase activity"/>
    <property type="evidence" value="ECO:0007669"/>
    <property type="project" value="InterPro"/>
</dbReference>
<keyword evidence="3 5" id="KW-0288">FMN</keyword>
<dbReference type="SUPFAM" id="SSF50475">
    <property type="entry name" value="FMN-binding split barrel"/>
    <property type="match status" value="1"/>
</dbReference>
<evidence type="ECO:0000259" key="6">
    <source>
        <dbReference type="Pfam" id="PF01243"/>
    </source>
</evidence>
<dbReference type="Proteomes" id="UP000294937">
    <property type="component" value="Unassembled WGS sequence"/>
</dbReference>
<feature type="binding site" evidence="5">
    <location>
        <position position="88"/>
    </location>
    <ligand>
        <name>FMN</name>
        <dbReference type="ChEBI" id="CHEBI:58210"/>
    </ligand>
</feature>
<dbReference type="AlphaFoldDB" id="A0A4R3L224"/>
<dbReference type="Gene3D" id="2.30.110.10">
    <property type="entry name" value="Electron Transport, Fmn-binding Protein, Chain A"/>
    <property type="match status" value="1"/>
</dbReference>
<dbReference type="RefSeq" id="WP_131925937.1">
    <property type="nucleotide sequence ID" value="NZ_SMAG01000008.1"/>
</dbReference>
<dbReference type="InterPro" id="IPR019740">
    <property type="entry name" value="Pyridox_Oxase_CS"/>
</dbReference>
<comment type="cofactor">
    <cofactor evidence="5">
        <name>FMN</name>
        <dbReference type="ChEBI" id="CHEBI:58210"/>
    </cofactor>
    <text evidence="5">Binds 1 FMN per subunit.</text>
</comment>
<feature type="domain" description="Pyridoxamine 5'-phosphate oxidase N-terminal" evidence="6">
    <location>
        <begin position="48"/>
        <end position="148"/>
    </location>
</feature>
<dbReference type="GO" id="GO:0008615">
    <property type="term" value="P:pyridoxine biosynthetic process"/>
    <property type="evidence" value="ECO:0007669"/>
    <property type="project" value="InterPro"/>
</dbReference>
<dbReference type="PROSITE" id="PS01064">
    <property type="entry name" value="PYRIDOX_OXIDASE"/>
    <property type="match status" value="1"/>
</dbReference>
<dbReference type="InterPro" id="IPR019576">
    <property type="entry name" value="Pyridoxamine_oxidase_dimer_C"/>
</dbReference>
<dbReference type="PANTHER" id="PTHR10851:SF0">
    <property type="entry name" value="PYRIDOXINE-5'-PHOSPHATE OXIDASE"/>
    <property type="match status" value="1"/>
</dbReference>
<accession>A0A4R3L224</accession>
<evidence type="ECO:0000256" key="3">
    <source>
        <dbReference type="ARBA" id="ARBA00022643"/>
    </source>
</evidence>
<sequence>MKRIGKIFGGLKTLSGPFPPFHTEHLPQAPHILFGDWFQTALDQGEIEPHAMTLSTIDPNGFPDARVLILKDFDTYGWYFASSSKSKKGLQILQNPKVSLTFYWPVIGRQVRVRGMAVNMGNELSARDFLQRGKVARAIALIGKQSSILDEQDDLEEAVTKQLDQLERNPHQIDPYWTLYRVEAEEVEFWQGDENRKHTRVIYQLTENEWVKKQLWP</sequence>
<dbReference type="PANTHER" id="PTHR10851">
    <property type="entry name" value="PYRIDOXINE-5-PHOSPHATE OXIDASE"/>
    <property type="match status" value="1"/>
</dbReference>
<evidence type="ECO:0000256" key="1">
    <source>
        <dbReference type="ARBA" id="ARBA00007301"/>
    </source>
</evidence>
<reference evidence="8 9" key="1">
    <citation type="submission" date="2019-03" db="EMBL/GenBank/DDBJ databases">
        <title>Genomic Encyclopedia of Type Strains, Phase IV (KMG-IV): sequencing the most valuable type-strain genomes for metagenomic binning, comparative biology and taxonomic classification.</title>
        <authorList>
            <person name="Goeker M."/>
        </authorList>
    </citation>
    <scope>NUCLEOTIDE SEQUENCE [LARGE SCALE GENOMIC DNA]</scope>
    <source>
        <strain evidence="8 9">DSM 45707</strain>
    </source>
</reference>
<dbReference type="OrthoDB" id="9780392at2"/>
<name>A0A4R3L224_9BACL</name>
<dbReference type="PIRSF" id="PIRSF000190">
    <property type="entry name" value="Pyd_amn-ph_oxd"/>
    <property type="match status" value="1"/>
</dbReference>
<feature type="binding site" evidence="5">
    <location>
        <position position="110"/>
    </location>
    <ligand>
        <name>FMN</name>
        <dbReference type="ChEBI" id="CHEBI:58210"/>
    </ligand>
</feature>
<feature type="domain" description="Pyridoxine 5'-phosphate oxidase dimerisation C-terminal" evidence="7">
    <location>
        <begin position="177"/>
        <end position="217"/>
    </location>
</feature>
<evidence type="ECO:0000256" key="4">
    <source>
        <dbReference type="ARBA" id="ARBA00023002"/>
    </source>
</evidence>
<comment type="similarity">
    <text evidence="1">Belongs to the pyridoxamine 5'-phosphate oxidase family.</text>
</comment>
<evidence type="ECO:0000313" key="8">
    <source>
        <dbReference type="EMBL" id="TCS93222.1"/>
    </source>
</evidence>
<protein>
    <submittedName>
        <fullName evidence="8">Pyridoxamine 5'-phosphate oxidase</fullName>
    </submittedName>
</protein>
<gene>
    <name evidence="8" type="ORF">EDD58_10836</name>
</gene>
<feature type="binding site" evidence="5">
    <location>
        <begin position="145"/>
        <end position="146"/>
    </location>
    <ligand>
        <name>FMN</name>
        <dbReference type="ChEBI" id="CHEBI:58210"/>
    </ligand>
</feature>
<dbReference type="Pfam" id="PF01243">
    <property type="entry name" value="PNPOx_N"/>
    <property type="match status" value="1"/>
</dbReference>
<proteinExistence type="inferred from homology"/>
<feature type="binding site" evidence="5">
    <location>
        <position position="200"/>
    </location>
    <ligand>
        <name>FMN</name>
        <dbReference type="ChEBI" id="CHEBI:58210"/>
    </ligand>
</feature>
<feature type="binding site" evidence="5">
    <location>
        <position position="190"/>
    </location>
    <ligand>
        <name>FMN</name>
        <dbReference type="ChEBI" id="CHEBI:58210"/>
    </ligand>
</feature>
<dbReference type="NCBIfam" id="NF004231">
    <property type="entry name" value="PRK05679.1"/>
    <property type="match status" value="1"/>
</dbReference>
<evidence type="ECO:0000259" key="7">
    <source>
        <dbReference type="Pfam" id="PF10590"/>
    </source>
</evidence>
<dbReference type="InterPro" id="IPR000659">
    <property type="entry name" value="Pyridox_Oxase"/>
</dbReference>
<evidence type="ECO:0000313" key="9">
    <source>
        <dbReference type="Proteomes" id="UP000294937"/>
    </source>
</evidence>
<organism evidence="8 9">
    <name type="scientific">Hazenella coriacea</name>
    <dbReference type="NCBI Taxonomy" id="1179467"/>
    <lineage>
        <taxon>Bacteria</taxon>
        <taxon>Bacillati</taxon>
        <taxon>Bacillota</taxon>
        <taxon>Bacilli</taxon>
        <taxon>Bacillales</taxon>
        <taxon>Thermoactinomycetaceae</taxon>
        <taxon>Hazenella</taxon>
    </lineage>
</organism>
<dbReference type="InterPro" id="IPR011576">
    <property type="entry name" value="Pyridox_Oxase_N"/>
</dbReference>
<dbReference type="EMBL" id="SMAG01000008">
    <property type="protein sequence ID" value="TCS93222.1"/>
    <property type="molecule type" value="Genomic_DNA"/>
</dbReference>
<keyword evidence="2" id="KW-0285">Flavoprotein</keyword>
<keyword evidence="9" id="KW-1185">Reference proteome</keyword>
<dbReference type="Pfam" id="PF10590">
    <property type="entry name" value="PNP_phzG_C"/>
    <property type="match status" value="1"/>
</dbReference>
<evidence type="ECO:0000256" key="2">
    <source>
        <dbReference type="ARBA" id="ARBA00022630"/>
    </source>
</evidence>
<comment type="caution">
    <text evidence="8">The sequence shown here is derived from an EMBL/GenBank/DDBJ whole genome shotgun (WGS) entry which is preliminary data.</text>
</comment>
<feature type="binding site" evidence="5">
    <location>
        <position position="87"/>
    </location>
    <ligand>
        <name>FMN</name>
        <dbReference type="ChEBI" id="CHEBI:58210"/>
    </ligand>
</feature>
<evidence type="ECO:0000256" key="5">
    <source>
        <dbReference type="PIRSR" id="PIRSR000190-2"/>
    </source>
</evidence>